<evidence type="ECO:0000313" key="2">
    <source>
        <dbReference type="EMBL" id="TWG01557.1"/>
    </source>
</evidence>
<dbReference type="GO" id="GO:0016740">
    <property type="term" value="F:transferase activity"/>
    <property type="evidence" value="ECO:0007669"/>
    <property type="project" value="UniProtKB-KW"/>
</dbReference>
<proteinExistence type="predicted"/>
<protein>
    <submittedName>
        <fullName evidence="2">Phosphotransferase family enzyme</fullName>
    </submittedName>
</protein>
<dbReference type="AlphaFoldDB" id="A0A561UQ96"/>
<dbReference type="OrthoDB" id="3328272at2"/>
<reference evidence="2 3" key="1">
    <citation type="submission" date="2019-06" db="EMBL/GenBank/DDBJ databases">
        <title>Sequencing the genomes of 1000 actinobacteria strains.</title>
        <authorList>
            <person name="Klenk H.-P."/>
        </authorList>
    </citation>
    <scope>NUCLEOTIDE SEQUENCE [LARGE SCALE GENOMIC DNA]</scope>
    <source>
        <strain evidence="2 3">DSM 44826</strain>
    </source>
</reference>
<evidence type="ECO:0000259" key="1">
    <source>
        <dbReference type="Pfam" id="PF01636"/>
    </source>
</evidence>
<evidence type="ECO:0000313" key="3">
    <source>
        <dbReference type="Proteomes" id="UP000317940"/>
    </source>
</evidence>
<accession>A0A561UQ96</accession>
<comment type="caution">
    <text evidence="2">The sequence shown here is derived from an EMBL/GenBank/DDBJ whole genome shotgun (WGS) entry which is preliminary data.</text>
</comment>
<feature type="domain" description="Aminoglycoside phosphotransferase" evidence="1">
    <location>
        <begin position="74"/>
        <end position="263"/>
    </location>
</feature>
<dbReference type="SUPFAM" id="SSF56112">
    <property type="entry name" value="Protein kinase-like (PK-like)"/>
    <property type="match status" value="1"/>
</dbReference>
<organism evidence="2 3">
    <name type="scientific">Kitasatospora viridis</name>
    <dbReference type="NCBI Taxonomy" id="281105"/>
    <lineage>
        <taxon>Bacteria</taxon>
        <taxon>Bacillati</taxon>
        <taxon>Actinomycetota</taxon>
        <taxon>Actinomycetes</taxon>
        <taxon>Kitasatosporales</taxon>
        <taxon>Streptomycetaceae</taxon>
        <taxon>Kitasatospora</taxon>
    </lineage>
</organism>
<dbReference type="Pfam" id="PF01636">
    <property type="entry name" value="APH"/>
    <property type="match status" value="1"/>
</dbReference>
<dbReference type="InterPro" id="IPR011009">
    <property type="entry name" value="Kinase-like_dom_sf"/>
</dbReference>
<dbReference type="RefSeq" id="WP_145907907.1">
    <property type="nucleotide sequence ID" value="NZ_BAAAMZ010000007.1"/>
</dbReference>
<keyword evidence="3" id="KW-1185">Reference proteome</keyword>
<sequence>MDDDALRGPLARAVTDALGGGLLDVRRLRGGSKKGVLRLELAGGESVIAYLWSAAEDHWPQADRDAAERDPLGHASGLDLFEAAHRRLDSLGVRTPRLLHADRSHRRLPADLALVEDLPRGSLELMLDQEPERAEPVVDRLAGTLAALHADTAPAMGKVGAVERLGQGGREGGQRGCEHVVLERALADLAEAAGREPRLAAVRPRLEELLRERAAAVRPRSRFRLIHGELGPDHVLVDREDRPALIDIEGLMYFDVEWEHVFLRIRFHERHDRLATVELDPARLALYRPAMRLSLVAGPLRLLDGAFPGDREAMRAIAEHNLRRLLDEIAPLF</sequence>
<dbReference type="EMBL" id="VIWT01000001">
    <property type="protein sequence ID" value="TWG01557.1"/>
    <property type="molecule type" value="Genomic_DNA"/>
</dbReference>
<name>A0A561UQ96_9ACTN</name>
<gene>
    <name evidence="2" type="ORF">FHX73_115458</name>
</gene>
<dbReference type="Gene3D" id="3.90.1200.10">
    <property type="match status" value="1"/>
</dbReference>
<dbReference type="Proteomes" id="UP000317940">
    <property type="component" value="Unassembled WGS sequence"/>
</dbReference>
<dbReference type="InterPro" id="IPR002575">
    <property type="entry name" value="Aminoglycoside_PTrfase"/>
</dbReference>
<keyword evidence="2" id="KW-0808">Transferase</keyword>